<gene>
    <name evidence="1" type="ORF">FPZ44_00335</name>
</gene>
<evidence type="ECO:0000313" key="2">
    <source>
        <dbReference type="Proteomes" id="UP000318102"/>
    </source>
</evidence>
<protein>
    <submittedName>
        <fullName evidence="1">DUF1036 domain-containing protein</fullName>
    </submittedName>
</protein>
<dbReference type="AlphaFoldDB" id="A0A559IVG7"/>
<sequence length="150" mass="17008">MSLYFRNSTNSAVRLVIFYTDINKCGIPIVGARGILSGWYRLEPGQTREIVRGSIGGRTINYYAENIARTRVWSGNFLGLVPNYTFSGCWGWSFPDRDLCENCRRVRFRTLDIQPGLVNYTVNFITSSSQRQTNLKDVVAALPSKKVKAK</sequence>
<proteinExistence type="predicted"/>
<dbReference type="Pfam" id="PF06282">
    <property type="entry name" value="DUF1036"/>
    <property type="match status" value="1"/>
</dbReference>
<reference evidence="1 2" key="1">
    <citation type="submission" date="2019-07" db="EMBL/GenBank/DDBJ databases">
        <authorList>
            <person name="Kim J."/>
        </authorList>
    </citation>
    <scope>NUCLEOTIDE SEQUENCE [LARGE SCALE GENOMIC DNA]</scope>
    <source>
        <strain evidence="1 2">N4</strain>
    </source>
</reference>
<dbReference type="OrthoDB" id="2644121at2"/>
<evidence type="ECO:0000313" key="1">
    <source>
        <dbReference type="EMBL" id="TVX91637.1"/>
    </source>
</evidence>
<dbReference type="RefSeq" id="WP_144986328.1">
    <property type="nucleotide sequence ID" value="NZ_VNJK01000001.1"/>
</dbReference>
<dbReference type="EMBL" id="VNJK01000001">
    <property type="protein sequence ID" value="TVX91637.1"/>
    <property type="molecule type" value="Genomic_DNA"/>
</dbReference>
<name>A0A559IVG7_9BACL</name>
<accession>A0A559IVG7</accession>
<keyword evidence="2" id="KW-1185">Reference proteome</keyword>
<organism evidence="1 2">
    <name type="scientific">Paenibacillus agilis</name>
    <dbReference type="NCBI Taxonomy" id="3020863"/>
    <lineage>
        <taxon>Bacteria</taxon>
        <taxon>Bacillati</taxon>
        <taxon>Bacillota</taxon>
        <taxon>Bacilli</taxon>
        <taxon>Bacillales</taxon>
        <taxon>Paenibacillaceae</taxon>
        <taxon>Paenibacillus</taxon>
    </lineage>
</organism>
<comment type="caution">
    <text evidence="1">The sequence shown here is derived from an EMBL/GenBank/DDBJ whole genome shotgun (WGS) entry which is preliminary data.</text>
</comment>
<dbReference type="InterPro" id="IPR009380">
    <property type="entry name" value="DUF1036"/>
</dbReference>
<dbReference type="Proteomes" id="UP000318102">
    <property type="component" value="Unassembled WGS sequence"/>
</dbReference>